<dbReference type="AlphaFoldDB" id="A0A2I9CTZ9"/>
<gene>
    <name evidence="3" type="ORF">EUZ87_08800</name>
    <name evidence="1" type="ORF">LP667_08490</name>
    <name evidence="2" type="ORF">LPPLD21_00518</name>
</gene>
<protein>
    <submittedName>
        <fullName evidence="3">Uncharacterized protein</fullName>
    </submittedName>
</protein>
<evidence type="ECO:0000313" key="3">
    <source>
        <dbReference type="EMBL" id="TBX41763.1"/>
    </source>
</evidence>
<dbReference type="InterPro" id="IPR011055">
    <property type="entry name" value="Dup_hybrid_motif"/>
</dbReference>
<proteinExistence type="predicted"/>
<evidence type="ECO:0000313" key="6">
    <source>
        <dbReference type="Proteomes" id="UP000292648"/>
    </source>
</evidence>
<accession>A0A2I9CTZ9</accession>
<evidence type="ECO:0000313" key="1">
    <source>
        <dbReference type="EMBL" id="AYJ38851.1"/>
    </source>
</evidence>
<dbReference type="EMBL" id="BDOR01000001">
    <property type="protein sequence ID" value="GBF01016.1"/>
    <property type="molecule type" value="Genomic_DNA"/>
</dbReference>
<keyword evidence="4" id="KW-1185">Reference proteome</keyword>
<dbReference type="RefSeq" id="WP_021732294.1">
    <property type="nucleotide sequence ID" value="NZ_AVAI01000141.1"/>
</dbReference>
<reference evidence="1 5" key="2">
    <citation type="submission" date="2018-10" db="EMBL/GenBank/DDBJ databases">
        <title>Genome seuquencing of Lactobacillus species.</title>
        <authorList>
            <person name="Baek C."/>
            <person name="Yi H."/>
        </authorList>
    </citation>
    <scope>NUCLEOTIDE SEQUENCE [LARGE SCALE GENOMIC DNA]</scope>
    <source>
        <strain evidence="1 5">DSM 10667</strain>
    </source>
</reference>
<name>A0A2I9CTZ9_9LACO</name>
<dbReference type="SUPFAM" id="SSF51261">
    <property type="entry name" value="Duplicated hybrid motif"/>
    <property type="match status" value="1"/>
</dbReference>
<reference evidence="3 6" key="3">
    <citation type="submission" date="2019-01" db="EMBL/GenBank/DDBJ databases">
        <title>Draft genome sequence of Lactobacillus paraplantarum OSY-TC318, a Producer of the novel lantibiotic Paraplantaracin TC318.</title>
        <authorList>
            <person name="Hussein W.E."/>
            <person name="Huang E."/>
            <person name="Yousef A.E."/>
        </authorList>
    </citation>
    <scope>NUCLEOTIDE SEQUENCE [LARGE SCALE GENOMIC DNA]</scope>
    <source>
        <strain evidence="3 6">OSY-TC318</strain>
    </source>
</reference>
<dbReference type="Proteomes" id="UP000292648">
    <property type="component" value="Unassembled WGS sequence"/>
</dbReference>
<reference evidence="2 4" key="1">
    <citation type="submission" date="2017-04" db="EMBL/GenBank/DDBJ databases">
        <title>In vitro and in silico characterization of Lactobacillus paraplantarum D2-1, a starter culture for soymilk fermentation.</title>
        <authorList>
            <person name="Endo A."/>
            <person name="Sasaki F."/>
            <person name="Maeno S."/>
            <person name="Kanesaki Y."/>
            <person name="Kubota E."/>
            <person name="Torres G.A."/>
            <person name="Tomita S."/>
            <person name="Nakagawa J."/>
        </authorList>
    </citation>
    <scope>NUCLEOTIDE SEQUENCE [LARGE SCALE GENOMIC DNA]</scope>
    <source>
        <strain evidence="2 4">D2-1</strain>
    </source>
</reference>
<evidence type="ECO:0000313" key="4">
    <source>
        <dbReference type="Proteomes" id="UP000236162"/>
    </source>
</evidence>
<dbReference type="EMBL" id="CP032744">
    <property type="protein sequence ID" value="AYJ38851.1"/>
    <property type="molecule type" value="Genomic_DNA"/>
</dbReference>
<dbReference type="Proteomes" id="UP000277896">
    <property type="component" value="Chromosome"/>
</dbReference>
<organism evidence="3 6">
    <name type="scientific">Lactiplantibacillus paraplantarum</name>
    <dbReference type="NCBI Taxonomy" id="60520"/>
    <lineage>
        <taxon>Bacteria</taxon>
        <taxon>Bacillati</taxon>
        <taxon>Bacillota</taxon>
        <taxon>Bacilli</taxon>
        <taxon>Lactobacillales</taxon>
        <taxon>Lactobacillaceae</taxon>
        <taxon>Lactiplantibacillus</taxon>
    </lineage>
</organism>
<sequence>MWFLRHHDQTRVQAPVAGIYQTIPTVANPQRMGLLAMQPTDAVINAPLDGDIISLSSSRVSFKALNGQRFELRIDTPDYQNSCDWQVRIGDSVSPLTILGTLNGNLASIIISIYRIDSIPATNLVTAAND</sequence>
<evidence type="ECO:0000313" key="5">
    <source>
        <dbReference type="Proteomes" id="UP000277896"/>
    </source>
</evidence>
<dbReference type="EMBL" id="SEHH01000064">
    <property type="protein sequence ID" value="TBX41763.1"/>
    <property type="molecule type" value="Genomic_DNA"/>
</dbReference>
<dbReference type="Proteomes" id="UP000236162">
    <property type="component" value="Unassembled WGS sequence"/>
</dbReference>
<evidence type="ECO:0000313" key="2">
    <source>
        <dbReference type="EMBL" id="GBF01016.1"/>
    </source>
</evidence>